<feature type="domain" description="Right handed beta helix" evidence="1">
    <location>
        <begin position="123"/>
        <end position="238"/>
    </location>
</feature>
<comment type="caution">
    <text evidence="2">The sequence shown here is derived from an EMBL/GenBank/DDBJ whole genome shotgun (WGS) entry which is preliminary data.</text>
</comment>
<dbReference type="Pfam" id="PF13229">
    <property type="entry name" value="Beta_helix"/>
    <property type="match status" value="1"/>
</dbReference>
<dbReference type="InterPro" id="IPR039448">
    <property type="entry name" value="Beta_helix"/>
</dbReference>
<name>A0ABP9NWN5_9BACT</name>
<protein>
    <recommendedName>
        <fullName evidence="1">Right handed beta helix domain-containing protein</fullName>
    </recommendedName>
</protein>
<dbReference type="SUPFAM" id="SSF51126">
    <property type="entry name" value="Pectin lyase-like"/>
    <property type="match status" value="1"/>
</dbReference>
<reference evidence="3" key="1">
    <citation type="journal article" date="2019" name="Int. J. Syst. Evol. Microbiol.">
        <title>The Global Catalogue of Microorganisms (GCM) 10K type strain sequencing project: providing services to taxonomists for standard genome sequencing and annotation.</title>
        <authorList>
            <consortium name="The Broad Institute Genomics Platform"/>
            <consortium name="The Broad Institute Genome Sequencing Center for Infectious Disease"/>
            <person name="Wu L."/>
            <person name="Ma J."/>
        </authorList>
    </citation>
    <scope>NUCLEOTIDE SEQUENCE [LARGE SCALE GENOMIC DNA]</scope>
    <source>
        <strain evidence="3">JCM 18053</strain>
    </source>
</reference>
<sequence>MRPFFALLVLTLCPLVHGEAPPLQQWIDEAIQAGGGIVTVPEGTHVLDQGLILKKAKKLAFRGVNKERCILKLRTPADPSTSSALITLTGTGETLEIANLTLDGSFENKGQVTDLIRLDGMTAPAKAAFKDITIRDCLLQNFLASGVLFHNTEGGGVERCSFRDGGAQAVGFWNFSKDCTARGNRITRVRKAFDLLNSSACLIEGNEVGECETGVSILNEQPATDKERHILRNNGFSNSFLFVQPGSTPQPLTEANDGLIPFPKN</sequence>
<accession>A0ABP9NWN5</accession>
<dbReference type="Gene3D" id="2.160.20.10">
    <property type="entry name" value="Single-stranded right-handed beta-helix, Pectin lyase-like"/>
    <property type="match status" value="1"/>
</dbReference>
<dbReference type="Proteomes" id="UP001499852">
    <property type="component" value="Unassembled WGS sequence"/>
</dbReference>
<dbReference type="EMBL" id="BAABIA010000002">
    <property type="protein sequence ID" value="GAA5135643.1"/>
    <property type="molecule type" value="Genomic_DNA"/>
</dbReference>
<keyword evidence="3" id="KW-1185">Reference proteome</keyword>
<proteinExistence type="predicted"/>
<dbReference type="InterPro" id="IPR012334">
    <property type="entry name" value="Pectin_lyas_fold"/>
</dbReference>
<dbReference type="InterPro" id="IPR011050">
    <property type="entry name" value="Pectin_lyase_fold/virulence"/>
</dbReference>
<evidence type="ECO:0000313" key="2">
    <source>
        <dbReference type="EMBL" id="GAA5135643.1"/>
    </source>
</evidence>
<gene>
    <name evidence="2" type="ORF">GCM10023213_09290</name>
</gene>
<organism evidence="2 3">
    <name type="scientific">Prosthecobacter algae</name>
    <dbReference type="NCBI Taxonomy" id="1144682"/>
    <lineage>
        <taxon>Bacteria</taxon>
        <taxon>Pseudomonadati</taxon>
        <taxon>Verrucomicrobiota</taxon>
        <taxon>Verrucomicrobiia</taxon>
        <taxon>Verrucomicrobiales</taxon>
        <taxon>Verrucomicrobiaceae</taxon>
        <taxon>Prosthecobacter</taxon>
    </lineage>
</organism>
<evidence type="ECO:0000313" key="3">
    <source>
        <dbReference type="Proteomes" id="UP001499852"/>
    </source>
</evidence>
<dbReference type="RefSeq" id="WP_345735201.1">
    <property type="nucleotide sequence ID" value="NZ_BAABIA010000002.1"/>
</dbReference>
<evidence type="ECO:0000259" key="1">
    <source>
        <dbReference type="Pfam" id="PF13229"/>
    </source>
</evidence>